<evidence type="ECO:0000313" key="5">
    <source>
        <dbReference type="EMBL" id="KAJ7947055.1"/>
    </source>
</evidence>
<dbReference type="PANTHER" id="PTHR33388">
    <property type="entry name" value="OS01G0212500 PROTEIN"/>
    <property type="match status" value="1"/>
</dbReference>
<accession>A0AAD7P9U5</accession>
<protein>
    <submittedName>
        <fullName evidence="5">Actin cytoskeleton-regulatory complex protein pan1, putative isoform 1</fullName>
    </submittedName>
</protein>
<organism evidence="5 6">
    <name type="scientific">Quillaja saponaria</name>
    <name type="common">Soap bark tree</name>
    <dbReference type="NCBI Taxonomy" id="32244"/>
    <lineage>
        <taxon>Eukaryota</taxon>
        <taxon>Viridiplantae</taxon>
        <taxon>Streptophyta</taxon>
        <taxon>Embryophyta</taxon>
        <taxon>Tracheophyta</taxon>
        <taxon>Spermatophyta</taxon>
        <taxon>Magnoliopsida</taxon>
        <taxon>eudicotyledons</taxon>
        <taxon>Gunneridae</taxon>
        <taxon>Pentapetalae</taxon>
        <taxon>rosids</taxon>
        <taxon>fabids</taxon>
        <taxon>Fabales</taxon>
        <taxon>Quillajaceae</taxon>
        <taxon>Quillaja</taxon>
    </lineage>
</organism>
<dbReference type="KEGG" id="qsa:O6P43_031908"/>
<dbReference type="AlphaFoldDB" id="A0AAD7P9U5"/>
<feature type="compositionally biased region" description="Low complexity" evidence="4">
    <location>
        <begin position="195"/>
        <end position="210"/>
    </location>
</feature>
<keyword evidence="2" id="KW-0805">Transcription regulation</keyword>
<dbReference type="PANTHER" id="PTHR33388:SF19">
    <property type="entry name" value="SPOROCYTELESS-LIKE EAR-CONTAINING PROTEIN"/>
    <property type="match status" value="1"/>
</dbReference>
<keyword evidence="1" id="KW-0678">Repressor</keyword>
<evidence type="ECO:0000256" key="1">
    <source>
        <dbReference type="ARBA" id="ARBA00022491"/>
    </source>
</evidence>
<feature type="region of interest" description="Disordered" evidence="4">
    <location>
        <begin position="184"/>
        <end position="211"/>
    </location>
</feature>
<evidence type="ECO:0000256" key="2">
    <source>
        <dbReference type="ARBA" id="ARBA00023015"/>
    </source>
</evidence>
<dbReference type="Proteomes" id="UP001163823">
    <property type="component" value="Chromosome 13"/>
</dbReference>
<evidence type="ECO:0000256" key="4">
    <source>
        <dbReference type="SAM" id="MobiDB-lite"/>
    </source>
</evidence>
<sequence>MTMCSNSSSSGGCGCGGNSNGSCSHGSLWNQGLKKKTQQKRPRVPKRGPGVAELEKILREQEKDKLEGFTSSCLVSHKNPYNPHVLKSHPTPPPPPPPLPPPPSPSMLTLTSNPMTKSPTASNTLPTHVPLAPKFDHFNPATMTNIFGNDGHRGGSGASAIGGSGLVLPEEVFFPMAMNSCKPNIDRTDGRQSDSGNLLPSNLSNESNTLWPSPLLQKRNFQYPPAMINKLTGSSALSSSSSSSARMYSPVEPPSNQNAYYNYTSMPSEEQKMAGMKRPYPFSFDNSPVPPPDIEVPPNFTHAIRADQSFTTDNHRIYGLGSRNAISRDAKWGSSLEINSRNYISDYGVVSDLGNFLTISTPAVPQPPVKAWQGELPKYNVLPYQDDKENSSNHKPFYSFLLVKGQVKETRIGSDNEGGEAGDDGIDLSLKL</sequence>
<name>A0AAD7P9U5_QUISA</name>
<dbReference type="InterPro" id="IPR040356">
    <property type="entry name" value="SPEAR"/>
</dbReference>
<dbReference type="EMBL" id="JARAOO010000013">
    <property type="protein sequence ID" value="KAJ7947055.1"/>
    <property type="molecule type" value="Genomic_DNA"/>
</dbReference>
<feature type="compositionally biased region" description="Polar residues" evidence="4">
    <location>
        <begin position="115"/>
        <end position="126"/>
    </location>
</feature>
<dbReference type="GO" id="GO:0003700">
    <property type="term" value="F:DNA-binding transcription factor activity"/>
    <property type="evidence" value="ECO:0007669"/>
    <property type="project" value="InterPro"/>
</dbReference>
<reference evidence="5" key="1">
    <citation type="journal article" date="2023" name="Science">
        <title>Elucidation of the pathway for biosynthesis of saponin adjuvants from the soapbark tree.</title>
        <authorList>
            <person name="Reed J."/>
            <person name="Orme A."/>
            <person name="El-Demerdash A."/>
            <person name="Owen C."/>
            <person name="Martin L.B.B."/>
            <person name="Misra R.C."/>
            <person name="Kikuchi S."/>
            <person name="Rejzek M."/>
            <person name="Martin A.C."/>
            <person name="Harkess A."/>
            <person name="Leebens-Mack J."/>
            <person name="Louveau T."/>
            <person name="Stephenson M.J."/>
            <person name="Osbourn A."/>
        </authorList>
    </citation>
    <scope>NUCLEOTIDE SEQUENCE</scope>
    <source>
        <strain evidence="5">S10</strain>
    </source>
</reference>
<proteinExistence type="predicted"/>
<feature type="compositionally biased region" description="Pro residues" evidence="4">
    <location>
        <begin position="90"/>
        <end position="105"/>
    </location>
</feature>
<evidence type="ECO:0000313" key="6">
    <source>
        <dbReference type="Proteomes" id="UP001163823"/>
    </source>
</evidence>
<feature type="compositionally biased region" description="Basic residues" evidence="4">
    <location>
        <begin position="33"/>
        <end position="46"/>
    </location>
</feature>
<comment type="caution">
    <text evidence="5">The sequence shown here is derived from an EMBL/GenBank/DDBJ whole genome shotgun (WGS) entry which is preliminary data.</text>
</comment>
<keyword evidence="3" id="KW-0804">Transcription</keyword>
<gene>
    <name evidence="5" type="ORF">O6P43_031908</name>
</gene>
<keyword evidence="6" id="KW-1185">Reference proteome</keyword>
<feature type="region of interest" description="Disordered" evidence="4">
    <location>
        <begin position="24"/>
        <end position="59"/>
    </location>
</feature>
<feature type="region of interest" description="Disordered" evidence="4">
    <location>
        <begin position="80"/>
        <end position="127"/>
    </location>
</feature>
<evidence type="ECO:0000256" key="3">
    <source>
        <dbReference type="ARBA" id="ARBA00023163"/>
    </source>
</evidence>